<protein>
    <recommendedName>
        <fullName evidence="4">C2 NT-type domain-containing protein</fullName>
    </recommendedName>
</protein>
<dbReference type="AlphaFoldDB" id="A0A0A1TVA1"/>
<dbReference type="OMA" id="YQTKDIC"/>
<dbReference type="GeneID" id="14883273"/>
<accession>A0A0A1TVA1</accession>
<dbReference type="RefSeq" id="XP_004183587.1">
    <property type="nucleotide sequence ID" value="XM_004183539.1"/>
</dbReference>
<keyword evidence="3" id="KW-1185">Reference proteome</keyword>
<dbReference type="OrthoDB" id="28962at2759"/>
<evidence type="ECO:0000256" key="1">
    <source>
        <dbReference type="SAM" id="MobiDB-lite"/>
    </source>
</evidence>
<evidence type="ECO:0000313" key="2">
    <source>
        <dbReference type="EMBL" id="ELP84241.1"/>
    </source>
</evidence>
<dbReference type="EMBL" id="KB207140">
    <property type="protein sequence ID" value="ELP84241.1"/>
    <property type="molecule type" value="Genomic_DNA"/>
</dbReference>
<gene>
    <name evidence="2" type="ORF">EIN_064760</name>
</gene>
<dbReference type="Proteomes" id="UP000014680">
    <property type="component" value="Unassembled WGS sequence"/>
</dbReference>
<proteinExistence type="predicted"/>
<reference evidence="2 3" key="1">
    <citation type="submission" date="2012-10" db="EMBL/GenBank/DDBJ databases">
        <authorList>
            <person name="Zafar N."/>
            <person name="Inman J."/>
            <person name="Hall N."/>
            <person name="Lorenzi H."/>
            <person name="Caler E."/>
        </authorList>
    </citation>
    <scope>NUCLEOTIDE SEQUENCE [LARGE SCALE GENOMIC DNA]</scope>
    <source>
        <strain evidence="2 3">IP1</strain>
    </source>
</reference>
<evidence type="ECO:0000313" key="3">
    <source>
        <dbReference type="Proteomes" id="UP000014680"/>
    </source>
</evidence>
<sequence length="527" mass="61417">MLHHSVAKEKIPMCIGISKISIDQPAIQSVDLKWRVGRRLKGEVKDMYLESTKSTKIFFSTTFKKNGKDGYKEKLVVLKIKDKKIVLGTCSFNLSKFYECKDYIGKETIEFEGKNKEKLKVDLFYTTLKVIEEIISNAVTPKKSLLSPRISLTPRVGKVNKMTPTKSSLSPKIDFTTSHSSHNSYSSHSSQRSPKESPRIPHGYESPRKCYTSEVNPHVEQIVNIDNYRESMVMTHQEFKNKLFKEEFRECRCECTQLAYILTCIVVNNHHEEFIECVKLFTRRCYCLEDKHYIFVSLFETGAMLKIKNKEKRVESWKNCYEIVCKTVASIGDDIIEKIRMSVQPAIKYINLVKSKFDKFEKPKEVQHIEEFMIMFVVDLNLYLKWKREGKYTIKHGEELFSIISDLDKNLNSLRLSIELSKLLMVDDKKMLQNEEFRLAICPHIPIEDVAEFVLKGRRDKEKNESLELSQVVRTLQNQRVVDQPFSPPYFKTLKIKELIDSTPIFSVPIMSFEKTVFAQNILLTND</sequence>
<feature type="compositionally biased region" description="Low complexity" evidence="1">
    <location>
        <begin position="178"/>
        <end position="192"/>
    </location>
</feature>
<evidence type="ECO:0008006" key="4">
    <source>
        <dbReference type="Google" id="ProtNLM"/>
    </source>
</evidence>
<dbReference type="VEuPathDB" id="AmoebaDB:EIN_064760"/>
<feature type="region of interest" description="Disordered" evidence="1">
    <location>
        <begin position="157"/>
        <end position="205"/>
    </location>
</feature>
<name>A0A0A1TVA1_ENTIV</name>
<organism evidence="2 3">
    <name type="scientific">Entamoeba invadens IP1</name>
    <dbReference type="NCBI Taxonomy" id="370355"/>
    <lineage>
        <taxon>Eukaryota</taxon>
        <taxon>Amoebozoa</taxon>
        <taxon>Evosea</taxon>
        <taxon>Archamoebae</taxon>
        <taxon>Mastigamoebida</taxon>
        <taxon>Entamoebidae</taxon>
        <taxon>Entamoeba</taxon>
    </lineage>
</organism>
<dbReference type="KEGG" id="eiv:EIN_064760"/>